<evidence type="ECO:0000259" key="11">
    <source>
        <dbReference type="PROSITE" id="PS50113"/>
    </source>
</evidence>
<evidence type="ECO:0000313" key="12">
    <source>
        <dbReference type="EMBL" id="PWB94157.1"/>
    </source>
</evidence>
<dbReference type="GO" id="GO:0000155">
    <property type="term" value="F:phosphorelay sensor kinase activity"/>
    <property type="evidence" value="ECO:0007669"/>
    <property type="project" value="InterPro"/>
</dbReference>
<sequence>MTKADVKSYAKHGDLIALVAGKEEIALSEGGESVWLEVIKKMDEVYADLIGYEADLERKNGELEAARNFIQSVIASVSDVLIVCDERGAILQVNPAFEALAGRGEEELKGASVATLFIVEDEARAAAIVAGQAREPTSVESRFRTSNGPSDLMAINCSPLFDSDGRRAGAVFTGRPIGELRRAYEALHRAHVDLQQAQSRLVEQEKMASLGRLVAGVAHELNNPISFVYGNIHTLDRYRKAIAAYLEAIHAGASAKERETLRRASGIDAILSDLQPLIDGTLEGAVRISEIVKNLRRLSFSTKAPREAVSLSKVVETAAQWASRSKKAKARIVADLEPELYASGQSGQIHSVLVNLIDNALDAVREVEQPIVSITTRGEGDCAIVVVDDNGKGVPEALRGRIFEPFFTTKAVGEGTGLGLWISYSIAHEHGGSIEYEAPPEGGARFTLRLPRAEDGETRT</sequence>
<evidence type="ECO:0000256" key="5">
    <source>
        <dbReference type="ARBA" id="ARBA00022741"/>
    </source>
</evidence>
<evidence type="ECO:0000256" key="6">
    <source>
        <dbReference type="ARBA" id="ARBA00022777"/>
    </source>
</evidence>
<feature type="domain" description="PAC" evidence="11">
    <location>
        <begin position="137"/>
        <end position="189"/>
    </location>
</feature>
<evidence type="ECO:0000256" key="7">
    <source>
        <dbReference type="ARBA" id="ARBA00022840"/>
    </source>
</evidence>
<feature type="domain" description="Histidine kinase" evidence="9">
    <location>
        <begin position="216"/>
        <end position="454"/>
    </location>
</feature>
<dbReference type="Pfam" id="PF00989">
    <property type="entry name" value="PAS"/>
    <property type="match status" value="1"/>
</dbReference>
<dbReference type="Gene3D" id="3.30.450.20">
    <property type="entry name" value="PAS domain"/>
    <property type="match status" value="1"/>
</dbReference>
<keyword evidence="6 12" id="KW-0418">Kinase</keyword>
<evidence type="ECO:0000256" key="3">
    <source>
        <dbReference type="ARBA" id="ARBA00022553"/>
    </source>
</evidence>
<dbReference type="PANTHER" id="PTHR43065:SF42">
    <property type="entry name" value="TWO-COMPONENT SENSOR PPRA"/>
    <property type="match status" value="1"/>
</dbReference>
<evidence type="ECO:0000256" key="1">
    <source>
        <dbReference type="ARBA" id="ARBA00000085"/>
    </source>
</evidence>
<keyword evidence="4" id="KW-0808">Transferase</keyword>
<evidence type="ECO:0000256" key="4">
    <source>
        <dbReference type="ARBA" id="ARBA00022679"/>
    </source>
</evidence>
<name>A0A2U1SRA8_METSR</name>
<evidence type="ECO:0000256" key="2">
    <source>
        <dbReference type="ARBA" id="ARBA00012438"/>
    </source>
</evidence>
<dbReference type="InterPro" id="IPR013767">
    <property type="entry name" value="PAS_fold"/>
</dbReference>
<keyword evidence="13" id="KW-1185">Reference proteome</keyword>
<dbReference type="PROSITE" id="PS50112">
    <property type="entry name" value="PAS"/>
    <property type="match status" value="1"/>
</dbReference>
<dbReference type="PROSITE" id="PS50113">
    <property type="entry name" value="PAC"/>
    <property type="match status" value="1"/>
</dbReference>
<protein>
    <recommendedName>
        <fullName evidence="2">histidine kinase</fullName>
        <ecNumber evidence="2">2.7.13.3</ecNumber>
    </recommendedName>
</protein>
<proteinExistence type="predicted"/>
<dbReference type="InterPro" id="IPR004358">
    <property type="entry name" value="Sig_transdc_His_kin-like_C"/>
</dbReference>
<organism evidence="12 13">
    <name type="scientific">Methylosinus sporium</name>
    <dbReference type="NCBI Taxonomy" id="428"/>
    <lineage>
        <taxon>Bacteria</taxon>
        <taxon>Pseudomonadati</taxon>
        <taxon>Pseudomonadota</taxon>
        <taxon>Alphaproteobacteria</taxon>
        <taxon>Hyphomicrobiales</taxon>
        <taxon>Methylocystaceae</taxon>
        <taxon>Methylosinus</taxon>
    </lineage>
</organism>
<feature type="domain" description="PAS" evidence="10">
    <location>
        <begin position="66"/>
        <end position="122"/>
    </location>
</feature>
<dbReference type="SMART" id="SM00091">
    <property type="entry name" value="PAS"/>
    <property type="match status" value="1"/>
</dbReference>
<dbReference type="InterPro" id="IPR000014">
    <property type="entry name" value="PAS"/>
</dbReference>
<dbReference type="InterPro" id="IPR000700">
    <property type="entry name" value="PAS-assoc_C"/>
</dbReference>
<dbReference type="InterPro" id="IPR036097">
    <property type="entry name" value="HisK_dim/P_sf"/>
</dbReference>
<reference evidence="12 13" key="1">
    <citation type="journal article" date="2018" name="Appl. Microbiol. Biotechnol.">
        <title>Co-cultivation of the strictly anaerobic methanogen Methanosarcina barkeri with aerobic methanotrophs in an oxygen-limited membrane bioreactor.</title>
        <authorList>
            <person name="In 't Zandt M.H."/>
            <person name="van den Bosch T.J.M."/>
            <person name="Rijkers R."/>
            <person name="van Kessel M.A.H.J."/>
            <person name="Jetten M.S.M."/>
            <person name="Welte C.U."/>
        </authorList>
    </citation>
    <scope>NUCLEOTIDE SEQUENCE [LARGE SCALE GENOMIC DNA]</scope>
    <source>
        <strain evidence="12 13">DSM 17706</strain>
    </source>
</reference>
<dbReference type="SMART" id="SM00387">
    <property type="entry name" value="HATPase_c"/>
    <property type="match status" value="1"/>
</dbReference>
<keyword evidence="3" id="KW-0597">Phosphoprotein</keyword>
<dbReference type="EC" id="2.7.13.3" evidence="2"/>
<dbReference type="NCBIfam" id="TIGR00229">
    <property type="entry name" value="sensory_box"/>
    <property type="match status" value="1"/>
</dbReference>
<dbReference type="InterPro" id="IPR035965">
    <property type="entry name" value="PAS-like_dom_sf"/>
</dbReference>
<keyword evidence="8" id="KW-0902">Two-component regulatory system</keyword>
<keyword evidence="5" id="KW-0547">Nucleotide-binding</keyword>
<comment type="caution">
    <text evidence="12">The sequence shown here is derived from an EMBL/GenBank/DDBJ whole genome shotgun (WGS) entry which is preliminary data.</text>
</comment>
<evidence type="ECO:0000313" key="13">
    <source>
        <dbReference type="Proteomes" id="UP000245137"/>
    </source>
</evidence>
<gene>
    <name evidence="12" type="ORF">C5689_09495</name>
</gene>
<dbReference type="PANTHER" id="PTHR43065">
    <property type="entry name" value="SENSOR HISTIDINE KINASE"/>
    <property type="match status" value="1"/>
</dbReference>
<dbReference type="GO" id="GO:0006355">
    <property type="term" value="P:regulation of DNA-templated transcription"/>
    <property type="evidence" value="ECO:0007669"/>
    <property type="project" value="InterPro"/>
</dbReference>
<dbReference type="OrthoDB" id="7568856at2"/>
<dbReference type="InterPro" id="IPR005467">
    <property type="entry name" value="His_kinase_dom"/>
</dbReference>
<dbReference type="SUPFAM" id="SSF55785">
    <property type="entry name" value="PYP-like sensor domain (PAS domain)"/>
    <property type="match status" value="1"/>
</dbReference>
<dbReference type="AlphaFoldDB" id="A0A2U1SRA8"/>
<dbReference type="Pfam" id="PF02518">
    <property type="entry name" value="HATPase_c"/>
    <property type="match status" value="1"/>
</dbReference>
<comment type="catalytic activity">
    <reaction evidence="1">
        <text>ATP + protein L-histidine = ADP + protein N-phospho-L-histidine.</text>
        <dbReference type="EC" id="2.7.13.3"/>
    </reaction>
</comment>
<accession>A0A2U1SRA8</accession>
<dbReference type="InterPro" id="IPR003661">
    <property type="entry name" value="HisK_dim/P_dom"/>
</dbReference>
<dbReference type="SUPFAM" id="SSF47384">
    <property type="entry name" value="Homodimeric domain of signal transducing histidine kinase"/>
    <property type="match status" value="1"/>
</dbReference>
<evidence type="ECO:0000259" key="10">
    <source>
        <dbReference type="PROSITE" id="PS50112"/>
    </source>
</evidence>
<dbReference type="Gene3D" id="1.10.287.130">
    <property type="match status" value="1"/>
</dbReference>
<dbReference type="EMBL" id="PUIV01000011">
    <property type="protein sequence ID" value="PWB94157.1"/>
    <property type="molecule type" value="Genomic_DNA"/>
</dbReference>
<evidence type="ECO:0000256" key="8">
    <source>
        <dbReference type="ARBA" id="ARBA00023012"/>
    </source>
</evidence>
<dbReference type="Gene3D" id="3.30.565.10">
    <property type="entry name" value="Histidine kinase-like ATPase, C-terminal domain"/>
    <property type="match status" value="1"/>
</dbReference>
<dbReference type="PROSITE" id="PS50109">
    <property type="entry name" value="HIS_KIN"/>
    <property type="match status" value="1"/>
</dbReference>
<dbReference type="CDD" id="cd00082">
    <property type="entry name" value="HisKA"/>
    <property type="match status" value="1"/>
</dbReference>
<dbReference type="SUPFAM" id="SSF55874">
    <property type="entry name" value="ATPase domain of HSP90 chaperone/DNA topoisomerase II/histidine kinase"/>
    <property type="match status" value="1"/>
</dbReference>
<dbReference type="GO" id="GO:0005524">
    <property type="term" value="F:ATP binding"/>
    <property type="evidence" value="ECO:0007669"/>
    <property type="project" value="UniProtKB-KW"/>
</dbReference>
<dbReference type="InterPro" id="IPR036890">
    <property type="entry name" value="HATPase_C_sf"/>
</dbReference>
<dbReference type="PRINTS" id="PR00344">
    <property type="entry name" value="BCTRLSENSOR"/>
</dbReference>
<dbReference type="InterPro" id="IPR003594">
    <property type="entry name" value="HATPase_dom"/>
</dbReference>
<dbReference type="RefSeq" id="WP_108917035.1">
    <property type="nucleotide sequence ID" value="NZ_BGJY01000001.1"/>
</dbReference>
<dbReference type="CDD" id="cd00130">
    <property type="entry name" value="PAS"/>
    <property type="match status" value="1"/>
</dbReference>
<evidence type="ECO:0000259" key="9">
    <source>
        <dbReference type="PROSITE" id="PS50109"/>
    </source>
</evidence>
<dbReference type="SMART" id="SM00388">
    <property type="entry name" value="HisKA"/>
    <property type="match status" value="1"/>
</dbReference>
<keyword evidence="7" id="KW-0067">ATP-binding</keyword>
<dbReference type="Proteomes" id="UP000245137">
    <property type="component" value="Unassembled WGS sequence"/>
</dbReference>